<evidence type="ECO:0000313" key="1">
    <source>
        <dbReference type="EMBL" id="KAF2555679.1"/>
    </source>
</evidence>
<comment type="caution">
    <text evidence="1">The sequence shown here is derived from an EMBL/GenBank/DDBJ whole genome shotgun (WGS) entry which is preliminary data.</text>
</comment>
<reference evidence="1" key="1">
    <citation type="submission" date="2019-12" db="EMBL/GenBank/DDBJ databases">
        <title>Genome sequencing and annotation of Brassica cretica.</title>
        <authorList>
            <person name="Studholme D.J."/>
            <person name="Sarris P.F."/>
        </authorList>
    </citation>
    <scope>NUCLEOTIDE SEQUENCE</scope>
    <source>
        <strain evidence="1">PFS-001/15</strain>
        <tissue evidence="1">Leaf</tissue>
    </source>
</reference>
<organism evidence="1 2">
    <name type="scientific">Brassica cretica</name>
    <name type="common">Mustard</name>
    <dbReference type="NCBI Taxonomy" id="69181"/>
    <lineage>
        <taxon>Eukaryota</taxon>
        <taxon>Viridiplantae</taxon>
        <taxon>Streptophyta</taxon>
        <taxon>Embryophyta</taxon>
        <taxon>Tracheophyta</taxon>
        <taxon>Spermatophyta</taxon>
        <taxon>Magnoliopsida</taxon>
        <taxon>eudicotyledons</taxon>
        <taxon>Gunneridae</taxon>
        <taxon>Pentapetalae</taxon>
        <taxon>rosids</taxon>
        <taxon>malvids</taxon>
        <taxon>Brassicales</taxon>
        <taxon>Brassicaceae</taxon>
        <taxon>Brassiceae</taxon>
        <taxon>Brassica</taxon>
    </lineage>
</organism>
<gene>
    <name evidence="1" type="ORF">F2Q68_00015454</name>
</gene>
<protein>
    <submittedName>
        <fullName evidence="1">Uncharacterized protein</fullName>
    </submittedName>
</protein>
<dbReference type="EMBL" id="QGKW02001940">
    <property type="protein sequence ID" value="KAF2555679.1"/>
    <property type="molecule type" value="Genomic_DNA"/>
</dbReference>
<proteinExistence type="predicted"/>
<sequence>MVCSTVKERGTYLMAAVAHSSTLSGVEIDQMHVSLLVVDVELDKHRLGMIHQE</sequence>
<evidence type="ECO:0000313" key="2">
    <source>
        <dbReference type="Proteomes" id="UP000712281"/>
    </source>
</evidence>
<dbReference type="Proteomes" id="UP000712281">
    <property type="component" value="Unassembled WGS sequence"/>
</dbReference>
<name>A0A8S9GGV8_BRACR</name>
<accession>A0A8S9GGV8</accession>